<keyword evidence="2 6" id="KW-0399">Innate immunity</keyword>
<dbReference type="Gene3D" id="3.40.80.10">
    <property type="entry name" value="Peptidoglycan recognition protein-like"/>
    <property type="match status" value="1"/>
</dbReference>
<feature type="domain" description="Peptidoglycan recognition protein family" evidence="9">
    <location>
        <begin position="7"/>
        <end position="149"/>
    </location>
</feature>
<feature type="domain" description="N-acetylmuramoyl-L-alanine amidase" evidence="8">
    <location>
        <begin position="18"/>
        <end position="155"/>
    </location>
</feature>
<evidence type="ECO:0000256" key="5">
    <source>
        <dbReference type="ARBA" id="ARBA00023157"/>
    </source>
</evidence>
<accession>A0AAV4VPY8</accession>
<dbReference type="GO" id="GO:0008270">
    <property type="term" value="F:zinc ion binding"/>
    <property type="evidence" value="ECO:0007669"/>
    <property type="project" value="InterPro"/>
</dbReference>
<dbReference type="Proteomes" id="UP001054837">
    <property type="component" value="Unassembled WGS sequence"/>
</dbReference>
<evidence type="ECO:0000256" key="7">
    <source>
        <dbReference type="SAM" id="Phobius"/>
    </source>
</evidence>
<proteinExistence type="inferred from homology"/>
<dbReference type="InterPro" id="IPR036505">
    <property type="entry name" value="Amidase/PGRP_sf"/>
</dbReference>
<evidence type="ECO:0000256" key="4">
    <source>
        <dbReference type="ARBA" id="ARBA00022859"/>
    </source>
</evidence>
<dbReference type="AlphaFoldDB" id="A0AAV4VPY8"/>
<dbReference type="EMBL" id="BPLQ01013406">
    <property type="protein sequence ID" value="GIY71896.1"/>
    <property type="molecule type" value="Genomic_DNA"/>
</dbReference>
<evidence type="ECO:0000259" key="8">
    <source>
        <dbReference type="SMART" id="SM00644"/>
    </source>
</evidence>
<evidence type="ECO:0000256" key="3">
    <source>
        <dbReference type="ARBA" id="ARBA00022729"/>
    </source>
</evidence>
<reference evidence="10 11" key="1">
    <citation type="submission" date="2021-06" db="EMBL/GenBank/DDBJ databases">
        <title>Caerostris darwini draft genome.</title>
        <authorList>
            <person name="Kono N."/>
            <person name="Arakawa K."/>
        </authorList>
    </citation>
    <scope>NUCLEOTIDE SEQUENCE [LARGE SCALE GENOMIC DNA]</scope>
</reference>
<dbReference type="GO" id="GO:0045087">
    <property type="term" value="P:innate immune response"/>
    <property type="evidence" value="ECO:0007669"/>
    <property type="project" value="UniProtKB-KW"/>
</dbReference>
<keyword evidence="3" id="KW-0732">Signal</keyword>
<dbReference type="SMART" id="SM00644">
    <property type="entry name" value="Ami_2"/>
    <property type="match status" value="1"/>
</dbReference>
<dbReference type="FunFam" id="3.40.80.10:FF:000001">
    <property type="entry name" value="Peptidoglycan recognition protein 1"/>
    <property type="match status" value="1"/>
</dbReference>
<dbReference type="GO" id="GO:0042834">
    <property type="term" value="F:peptidoglycan binding"/>
    <property type="evidence" value="ECO:0007669"/>
    <property type="project" value="InterPro"/>
</dbReference>
<evidence type="ECO:0000256" key="1">
    <source>
        <dbReference type="ARBA" id="ARBA00007553"/>
    </source>
</evidence>
<comment type="caution">
    <text evidence="10">The sequence shown here is derived from an EMBL/GenBank/DDBJ whole genome shotgun (WGS) entry which is preliminary data.</text>
</comment>
<dbReference type="PANTHER" id="PTHR11022">
    <property type="entry name" value="PEPTIDOGLYCAN RECOGNITION PROTEIN"/>
    <property type="match status" value="1"/>
</dbReference>
<evidence type="ECO:0000313" key="11">
    <source>
        <dbReference type="Proteomes" id="UP001054837"/>
    </source>
</evidence>
<keyword evidence="7" id="KW-0812">Transmembrane</keyword>
<evidence type="ECO:0000256" key="2">
    <source>
        <dbReference type="ARBA" id="ARBA00022588"/>
    </source>
</evidence>
<name>A0AAV4VPY8_9ARAC</name>
<dbReference type="SMART" id="SM00701">
    <property type="entry name" value="PGRP"/>
    <property type="match status" value="1"/>
</dbReference>
<dbReference type="Pfam" id="PF01510">
    <property type="entry name" value="Amidase_2"/>
    <property type="match status" value="1"/>
</dbReference>
<evidence type="ECO:0000256" key="6">
    <source>
        <dbReference type="PIRNR" id="PIRNR037945"/>
    </source>
</evidence>
<keyword evidence="4 6" id="KW-0391">Immunity</keyword>
<keyword evidence="11" id="KW-1185">Reference proteome</keyword>
<dbReference type="PIRSF" id="PIRSF037945">
    <property type="entry name" value="PGRPs"/>
    <property type="match status" value="1"/>
</dbReference>
<gene>
    <name evidence="10" type="primary">PGRP-SC2</name>
    <name evidence="10" type="ORF">CDAR_72951</name>
</gene>
<evidence type="ECO:0000313" key="10">
    <source>
        <dbReference type="EMBL" id="GIY71896.1"/>
    </source>
</evidence>
<keyword evidence="5" id="KW-1015">Disulfide bond</keyword>
<comment type="similarity">
    <text evidence="1 6">Belongs to the N-acetylmuramoyl-L-alanine amidase 2 family.</text>
</comment>
<sequence length="206" mass="22900">MCAAVCPVIVSRAEWGAQPPKSAIALKVPVDHVIIHHTDGATSDSKEGCSKVIRQIQKYHVETKKWDDIGYNFVVGGDGRIYEGRGWKTLGSQAKGYNSKSIGISFMGNYNKSEPSAAMLTAAKNLIEYGVLMKYISSSYELHGHRNVKCTDCPGASLYSIIEKWPRFKGGKLPGYNIYIYIPFHLGVFQLGLNFPILLSRHFIKK</sequence>
<dbReference type="GO" id="GO:0008745">
    <property type="term" value="F:N-acetylmuramoyl-L-alanine amidase activity"/>
    <property type="evidence" value="ECO:0007669"/>
    <property type="project" value="InterPro"/>
</dbReference>
<dbReference type="CDD" id="cd06583">
    <property type="entry name" value="PGRP"/>
    <property type="match status" value="1"/>
</dbReference>
<keyword evidence="7" id="KW-0472">Membrane</keyword>
<dbReference type="InterPro" id="IPR006619">
    <property type="entry name" value="PGRP_domain_met/bac"/>
</dbReference>
<organism evidence="10 11">
    <name type="scientific">Caerostris darwini</name>
    <dbReference type="NCBI Taxonomy" id="1538125"/>
    <lineage>
        <taxon>Eukaryota</taxon>
        <taxon>Metazoa</taxon>
        <taxon>Ecdysozoa</taxon>
        <taxon>Arthropoda</taxon>
        <taxon>Chelicerata</taxon>
        <taxon>Arachnida</taxon>
        <taxon>Araneae</taxon>
        <taxon>Araneomorphae</taxon>
        <taxon>Entelegynae</taxon>
        <taxon>Araneoidea</taxon>
        <taxon>Araneidae</taxon>
        <taxon>Caerostris</taxon>
    </lineage>
</organism>
<dbReference type="SUPFAM" id="SSF55846">
    <property type="entry name" value="N-acetylmuramoyl-L-alanine amidase-like"/>
    <property type="match status" value="1"/>
</dbReference>
<protein>
    <recommendedName>
        <fullName evidence="6">Peptidoglycan-recognition protein</fullName>
    </recommendedName>
</protein>
<dbReference type="InterPro" id="IPR015510">
    <property type="entry name" value="PGRP"/>
</dbReference>
<dbReference type="InterPro" id="IPR017331">
    <property type="entry name" value="Peptidoglycan_recognition"/>
</dbReference>
<dbReference type="PANTHER" id="PTHR11022:SF41">
    <property type="entry name" value="PEPTIDOGLYCAN-RECOGNITION PROTEIN LC-RELATED"/>
    <property type="match status" value="1"/>
</dbReference>
<dbReference type="InterPro" id="IPR002502">
    <property type="entry name" value="Amidase_domain"/>
</dbReference>
<keyword evidence="7" id="KW-1133">Transmembrane helix</keyword>
<dbReference type="GO" id="GO:0009253">
    <property type="term" value="P:peptidoglycan catabolic process"/>
    <property type="evidence" value="ECO:0007669"/>
    <property type="project" value="InterPro"/>
</dbReference>
<feature type="transmembrane region" description="Helical" evidence="7">
    <location>
        <begin position="178"/>
        <end position="199"/>
    </location>
</feature>
<evidence type="ECO:0000259" key="9">
    <source>
        <dbReference type="SMART" id="SM00701"/>
    </source>
</evidence>